<dbReference type="Gene3D" id="3.40.30.10">
    <property type="entry name" value="Glutaredoxin"/>
    <property type="match status" value="1"/>
</dbReference>
<evidence type="ECO:0000313" key="2">
    <source>
        <dbReference type="EMBL" id="KRH92853.1"/>
    </source>
</evidence>
<dbReference type="EMBL" id="LGUB01000635">
    <property type="protein sequence ID" value="KRH92853.1"/>
    <property type="molecule type" value="Genomic_DNA"/>
</dbReference>
<dbReference type="Pfam" id="PF00085">
    <property type="entry name" value="Thioredoxin"/>
    <property type="match status" value="1"/>
</dbReference>
<dbReference type="AlphaFoldDB" id="A0A0R0LY88"/>
<dbReference type="SUPFAM" id="SSF52833">
    <property type="entry name" value="Thioredoxin-like"/>
    <property type="match status" value="1"/>
</dbReference>
<comment type="caution">
    <text evidence="2">The sequence shown here is derived from an EMBL/GenBank/DDBJ whole genome shotgun (WGS) entry which is preliminary data.</text>
</comment>
<organism evidence="2 3">
    <name type="scientific">Pseudoloma neurophilia</name>
    <dbReference type="NCBI Taxonomy" id="146866"/>
    <lineage>
        <taxon>Eukaryota</taxon>
        <taxon>Fungi</taxon>
        <taxon>Fungi incertae sedis</taxon>
        <taxon>Microsporidia</taxon>
        <taxon>Pseudoloma</taxon>
    </lineage>
</organism>
<proteinExistence type="predicted"/>
<name>A0A0R0LY88_9MICR</name>
<feature type="domain" description="Thioredoxin" evidence="1">
    <location>
        <begin position="45"/>
        <end position="120"/>
    </location>
</feature>
<dbReference type="VEuPathDB" id="MicrosporidiaDB:M153_2423000192"/>
<reference evidence="2 3" key="1">
    <citation type="submission" date="2015-07" db="EMBL/GenBank/DDBJ databases">
        <title>The genome of Pseudoloma neurophilia, a relevant intracellular parasite of the zebrafish.</title>
        <authorList>
            <person name="Ndikumana S."/>
            <person name="Pelin A."/>
            <person name="Sanders J."/>
            <person name="Corradi N."/>
        </authorList>
    </citation>
    <scope>NUCLEOTIDE SEQUENCE [LARGE SCALE GENOMIC DNA]</scope>
    <source>
        <strain evidence="2 3">MK1</strain>
    </source>
</reference>
<dbReference type="PANTHER" id="PTHR21148">
    <property type="entry name" value="THIOREDOXIN DOMAIN-CONTAINING PROTEIN 9"/>
    <property type="match status" value="1"/>
</dbReference>
<evidence type="ECO:0000259" key="1">
    <source>
        <dbReference type="Pfam" id="PF00085"/>
    </source>
</evidence>
<protein>
    <submittedName>
        <fullName evidence="2">ATP binding protein</fullName>
    </submittedName>
</protein>
<evidence type="ECO:0000313" key="3">
    <source>
        <dbReference type="Proteomes" id="UP000051530"/>
    </source>
</evidence>
<sequence length="142" mass="16746">MANLEIFDDSLDEGFLEEYRKKRIAEIKTPVQLSKIKNRDILLQKITTERCIVHFYKQEFEKCKIMNERLHQISTLRKDISFYMAEAEDFPDICSYLHITVLPFLGFFKDGKCVDSVIGFEGLGENDFKMEDLLEKIKHSEI</sequence>
<dbReference type="InterPro" id="IPR036249">
    <property type="entry name" value="Thioredoxin-like_sf"/>
</dbReference>
<accession>A0A0R0LY88</accession>
<dbReference type="OrthoDB" id="10257948at2759"/>
<gene>
    <name evidence="2" type="ORF">M153_2423000192</name>
</gene>
<dbReference type="InterPro" id="IPR013766">
    <property type="entry name" value="Thioredoxin_domain"/>
</dbReference>
<dbReference type="Proteomes" id="UP000051530">
    <property type="component" value="Unassembled WGS sequence"/>
</dbReference>
<keyword evidence="3" id="KW-1185">Reference proteome</keyword>